<proteinExistence type="predicted"/>
<reference evidence="3" key="1">
    <citation type="journal article" date="2017" name="Plant J.">
        <title>The pomegranate (Punica granatum L.) genome and the genomics of punicalagin biosynthesis.</title>
        <authorList>
            <person name="Qin G."/>
            <person name="Xu C."/>
            <person name="Ming R."/>
            <person name="Tang H."/>
            <person name="Guyot R."/>
            <person name="Kramer E.M."/>
            <person name="Hu Y."/>
            <person name="Yi X."/>
            <person name="Qi Y."/>
            <person name="Xu X."/>
            <person name="Gao Z."/>
            <person name="Pan H."/>
            <person name="Jian J."/>
            <person name="Tian Y."/>
            <person name="Yue Z."/>
            <person name="Xu Y."/>
        </authorList>
    </citation>
    <scope>NUCLEOTIDE SEQUENCE [LARGE SCALE GENOMIC DNA]</scope>
    <source>
        <strain evidence="3">cv. Dabenzi</strain>
    </source>
</reference>
<dbReference type="AlphaFoldDB" id="A0A218XW20"/>
<organism evidence="1 3">
    <name type="scientific">Punica granatum</name>
    <name type="common">Pomegranate</name>
    <dbReference type="NCBI Taxonomy" id="22663"/>
    <lineage>
        <taxon>Eukaryota</taxon>
        <taxon>Viridiplantae</taxon>
        <taxon>Streptophyta</taxon>
        <taxon>Embryophyta</taxon>
        <taxon>Tracheophyta</taxon>
        <taxon>Spermatophyta</taxon>
        <taxon>Magnoliopsida</taxon>
        <taxon>eudicotyledons</taxon>
        <taxon>Gunneridae</taxon>
        <taxon>Pentapetalae</taxon>
        <taxon>rosids</taxon>
        <taxon>malvids</taxon>
        <taxon>Myrtales</taxon>
        <taxon>Lythraceae</taxon>
        <taxon>Punica</taxon>
    </lineage>
</organism>
<protein>
    <submittedName>
        <fullName evidence="1">Uncharacterized protein</fullName>
    </submittedName>
</protein>
<reference evidence="2 4" key="3">
    <citation type="submission" date="2017-11" db="EMBL/GenBank/DDBJ databases">
        <title>De-novo sequencing of pomegranate (Punica granatum L.) genome.</title>
        <authorList>
            <person name="Akparov Z."/>
            <person name="Amiraslanov A."/>
            <person name="Hajiyeva S."/>
            <person name="Abbasov M."/>
            <person name="Kaur K."/>
            <person name="Hamwieh A."/>
            <person name="Solovyev V."/>
            <person name="Salamov A."/>
            <person name="Braich B."/>
            <person name="Kosarev P."/>
            <person name="Mahmoud A."/>
            <person name="Hajiyev E."/>
            <person name="Babayeva S."/>
            <person name="Izzatullayeva V."/>
            <person name="Mammadov A."/>
            <person name="Mammadov A."/>
            <person name="Sharifova S."/>
            <person name="Ojaghi J."/>
            <person name="Eynullazada K."/>
            <person name="Bayramov B."/>
            <person name="Abdulazimova A."/>
            <person name="Shahmuradov I."/>
        </authorList>
    </citation>
    <scope>NUCLEOTIDE SEQUENCE [LARGE SCALE GENOMIC DNA]</scope>
    <source>
        <strain evidence="2">AG2017</strain>
        <strain evidence="4">cv. AG2017</strain>
        <tissue evidence="2">Leaf</tissue>
    </source>
</reference>
<dbReference type="EMBL" id="MTKT01000676">
    <property type="protein sequence ID" value="OWM89164.1"/>
    <property type="molecule type" value="Genomic_DNA"/>
</dbReference>
<keyword evidence="4" id="KW-1185">Reference proteome</keyword>
<dbReference type="Proteomes" id="UP000197138">
    <property type="component" value="Unassembled WGS sequence"/>
</dbReference>
<gene>
    <name evidence="1" type="ORF">CDL15_Pgr026327</name>
    <name evidence="2" type="ORF">CRG98_027841</name>
</gene>
<comment type="caution">
    <text evidence="1">The sequence shown here is derived from an EMBL/GenBank/DDBJ whole genome shotgun (WGS) entry which is preliminary data.</text>
</comment>
<accession>A0A218XW20</accession>
<evidence type="ECO:0000313" key="2">
    <source>
        <dbReference type="EMBL" id="PKI51793.1"/>
    </source>
</evidence>
<evidence type="ECO:0000313" key="3">
    <source>
        <dbReference type="Proteomes" id="UP000197138"/>
    </source>
</evidence>
<dbReference type="Proteomes" id="UP000233551">
    <property type="component" value="Unassembled WGS sequence"/>
</dbReference>
<evidence type="ECO:0000313" key="4">
    <source>
        <dbReference type="Proteomes" id="UP000233551"/>
    </source>
</evidence>
<name>A0A218XW20_PUNGR</name>
<reference evidence="1" key="2">
    <citation type="submission" date="2017-06" db="EMBL/GenBank/DDBJ databases">
        <title>The pomegranate genome and the genomics of punicalagin biosynthesis.</title>
        <authorList>
            <person name="Xu C."/>
        </authorList>
    </citation>
    <scope>NUCLEOTIDE SEQUENCE [LARGE SCALE GENOMIC DNA]</scope>
    <source>
        <tissue evidence="1">Fresh leaf</tissue>
    </source>
</reference>
<dbReference type="EMBL" id="PGOL01001992">
    <property type="protein sequence ID" value="PKI51793.1"/>
    <property type="molecule type" value="Genomic_DNA"/>
</dbReference>
<evidence type="ECO:0000313" key="1">
    <source>
        <dbReference type="EMBL" id="OWM89164.1"/>
    </source>
</evidence>
<sequence>MREDSSINDYSVPPQLLDFIYLLKDRQNRKDLFHLIPKQIVDTYLLDETYTFHNRYELLNGYLYDLTKLKKAKELKESYKASANHDETLCKAAEAELGQLKD</sequence>